<dbReference type="InterPro" id="IPR001173">
    <property type="entry name" value="Glyco_trans_2-like"/>
</dbReference>
<dbReference type="InterPro" id="IPR050834">
    <property type="entry name" value="Glycosyltransf_2"/>
</dbReference>
<dbReference type="Gene3D" id="3.90.550.10">
    <property type="entry name" value="Spore Coat Polysaccharide Biosynthesis Protein SpsA, Chain A"/>
    <property type="match status" value="1"/>
</dbReference>
<reference evidence="2 3" key="1">
    <citation type="submission" date="2016-11" db="EMBL/GenBank/DDBJ databases">
        <authorList>
            <person name="Jaros S."/>
            <person name="Januszkiewicz K."/>
            <person name="Wedrychowicz H."/>
        </authorList>
    </citation>
    <scope>NUCLEOTIDE SEQUENCE [LARGE SCALE GENOMIC DNA]</scope>
    <source>
        <strain evidence="2 3">DSM 25479</strain>
    </source>
</reference>
<organism evidence="2 3">
    <name type="scientific">Cruoricaptor ignavus</name>
    <dbReference type="NCBI Taxonomy" id="1118202"/>
    <lineage>
        <taxon>Bacteria</taxon>
        <taxon>Pseudomonadati</taxon>
        <taxon>Bacteroidota</taxon>
        <taxon>Flavobacteriia</taxon>
        <taxon>Flavobacteriales</taxon>
        <taxon>Weeksellaceae</taxon>
        <taxon>Cruoricaptor</taxon>
    </lineage>
</organism>
<dbReference type="Pfam" id="PF00535">
    <property type="entry name" value="Glycos_transf_2"/>
    <property type="match status" value="1"/>
</dbReference>
<protein>
    <submittedName>
        <fullName evidence="2">Glycosyl transferase family 2</fullName>
    </submittedName>
</protein>
<dbReference type="PANTHER" id="PTHR43685">
    <property type="entry name" value="GLYCOSYLTRANSFERASE"/>
    <property type="match status" value="1"/>
</dbReference>
<dbReference type="EMBL" id="FQYI01000002">
    <property type="protein sequence ID" value="SHI48036.1"/>
    <property type="molecule type" value="Genomic_DNA"/>
</dbReference>
<dbReference type="STRING" id="1118202.SAMN05443429_1022"/>
<evidence type="ECO:0000313" key="2">
    <source>
        <dbReference type="EMBL" id="SHI48036.1"/>
    </source>
</evidence>
<accession>A0A1M6BH76</accession>
<dbReference type="PANTHER" id="PTHR43685:SF2">
    <property type="entry name" value="GLYCOSYLTRANSFERASE 2-LIKE DOMAIN-CONTAINING PROTEIN"/>
    <property type="match status" value="1"/>
</dbReference>
<dbReference type="AlphaFoldDB" id="A0A1M6BH76"/>
<evidence type="ECO:0000313" key="3">
    <source>
        <dbReference type="Proteomes" id="UP000184335"/>
    </source>
</evidence>
<proteinExistence type="predicted"/>
<dbReference type="GO" id="GO:0016740">
    <property type="term" value="F:transferase activity"/>
    <property type="evidence" value="ECO:0007669"/>
    <property type="project" value="UniProtKB-KW"/>
</dbReference>
<dbReference type="Proteomes" id="UP000184335">
    <property type="component" value="Unassembled WGS sequence"/>
</dbReference>
<gene>
    <name evidence="2" type="ORF">SAMN05443429_1022</name>
</gene>
<keyword evidence="2" id="KW-0808">Transferase</keyword>
<sequence>MVTLSIITPVYNTPSAYLQEYLNSISKAKINCSYEILLINDGSTSSDTTAFLSNIKEKHIKIISKENEGVSSARNLGITEAKGEYILFLDSDDVLLEPINNAIAFLEKNKDYDLVYSDTIYFGDQKFYYKKGHFSKFRLVYISNFLNISTLFTRKIAENFHFDENLSYAEDYDFWCKIALANFKFKYLPSPIFKYRRILNGQSLSQINENRKKKIASDIRKKYQNKYIPNIEDINEFIINNFKDDKKQLLKLLLIVLLPKFYKILVNKKDTFDSVIS</sequence>
<keyword evidence="3" id="KW-1185">Reference proteome</keyword>
<evidence type="ECO:0000259" key="1">
    <source>
        <dbReference type="Pfam" id="PF00535"/>
    </source>
</evidence>
<dbReference type="SUPFAM" id="SSF53448">
    <property type="entry name" value="Nucleotide-diphospho-sugar transferases"/>
    <property type="match status" value="1"/>
</dbReference>
<dbReference type="OrthoDB" id="597270at2"/>
<dbReference type="InterPro" id="IPR029044">
    <property type="entry name" value="Nucleotide-diphossugar_trans"/>
</dbReference>
<dbReference type="RefSeq" id="WP_073178020.1">
    <property type="nucleotide sequence ID" value="NZ_FQYI01000002.1"/>
</dbReference>
<feature type="domain" description="Glycosyltransferase 2-like" evidence="1">
    <location>
        <begin position="5"/>
        <end position="141"/>
    </location>
</feature>
<name>A0A1M6BH76_9FLAO</name>